<evidence type="ECO:0000256" key="10">
    <source>
        <dbReference type="HAMAP-Rule" id="MF_01102"/>
    </source>
</evidence>
<comment type="caution">
    <text evidence="13">The sequence shown here is derived from an EMBL/GenBank/DDBJ whole genome shotgun (WGS) entry which is preliminary data.</text>
</comment>
<dbReference type="GO" id="GO:0016645">
    <property type="term" value="F:oxidoreductase activity, acting on the CH-NH group of donors"/>
    <property type="evidence" value="ECO:0007669"/>
    <property type="project" value="InterPro"/>
</dbReference>
<dbReference type="HAMAP" id="MF_01102">
    <property type="entry name" value="MnmC"/>
    <property type="match status" value="1"/>
</dbReference>
<evidence type="ECO:0000256" key="3">
    <source>
        <dbReference type="ARBA" id="ARBA00022630"/>
    </source>
</evidence>
<dbReference type="Gene3D" id="3.30.9.10">
    <property type="entry name" value="D-Amino Acid Oxidase, subunit A, domain 2"/>
    <property type="match status" value="1"/>
</dbReference>
<evidence type="ECO:0000313" key="14">
    <source>
        <dbReference type="Proteomes" id="UP000050580"/>
    </source>
</evidence>
<evidence type="ECO:0000256" key="5">
    <source>
        <dbReference type="ARBA" id="ARBA00022691"/>
    </source>
</evidence>
<dbReference type="SUPFAM" id="SSF51971">
    <property type="entry name" value="Nucleotide-binding domain"/>
    <property type="match status" value="1"/>
</dbReference>
<gene>
    <name evidence="10" type="primary">mnmC</name>
    <name evidence="13" type="ORF">AAV94_04300</name>
</gene>
<feature type="region of interest" description="tRNA (mnm(5)s(2)U34)-methyltransferase" evidence="10">
    <location>
        <begin position="1"/>
        <end position="232"/>
    </location>
</feature>
<dbReference type="InterPro" id="IPR006076">
    <property type="entry name" value="FAD-dep_OxRdtase"/>
</dbReference>
<dbReference type="NCBIfam" id="NF033855">
    <property type="entry name" value="tRNA_MNMC2"/>
    <property type="match status" value="1"/>
</dbReference>
<keyword evidence="8 10" id="KW-0560">Oxidoreductase</keyword>
<keyword evidence="3 10" id="KW-0285">Flavoprotein</keyword>
<dbReference type="GO" id="GO:0032259">
    <property type="term" value="P:methylation"/>
    <property type="evidence" value="ECO:0007669"/>
    <property type="project" value="UniProtKB-KW"/>
</dbReference>
<keyword evidence="9 10" id="KW-0511">Multifunctional enzyme</keyword>
<dbReference type="EC" id="2.1.1.61" evidence="10"/>
<feature type="domain" description="FAD dependent oxidoreductase" evidence="11">
    <location>
        <begin position="262"/>
        <end position="627"/>
    </location>
</feature>
<dbReference type="GO" id="GO:0002097">
    <property type="term" value="P:tRNA wobble base modification"/>
    <property type="evidence" value="ECO:0007669"/>
    <property type="project" value="UniProtKB-UniRule"/>
</dbReference>
<feature type="domain" description="MnmC-like methyltransferase" evidence="12">
    <location>
        <begin position="111"/>
        <end position="230"/>
    </location>
</feature>
<comment type="function">
    <text evidence="10">Catalyzes the last two steps in the biosynthesis of 5-methylaminomethyl-2-thiouridine (mnm(5)s(2)U) at the wobble position (U34) in tRNA. Catalyzes the FAD-dependent demodification of cmnm(5)s(2)U34 to nm(5)s(2)U34, followed by the transfer of a methyl group from S-adenosyl-L-methionine to nm(5)s(2)U34, to form mnm(5)s(2)U34.</text>
</comment>
<protein>
    <recommendedName>
        <fullName evidence="10">tRNA 5-methylaminomethyl-2-thiouridine biosynthesis bifunctional protein MnmC</fullName>
        <shortName evidence="10">tRNA mnm(5)s(2)U biosynthesis bifunctional protein</shortName>
    </recommendedName>
    <domain>
        <recommendedName>
            <fullName evidence="10">tRNA (mnm(5)s(2)U34)-methyltransferase</fullName>
            <ecNumber evidence="10">2.1.1.61</ecNumber>
        </recommendedName>
    </domain>
    <domain>
        <recommendedName>
            <fullName evidence="10">FAD-dependent cmnm(5)s(2)U34 oxidoreductase</fullName>
            <ecNumber evidence="10">1.5.-.-</ecNumber>
        </recommendedName>
    </domain>
</protein>
<sequence length="660" mass="70516">MSELDWLADGSPYSPRFEDRYHSHQDGGLTQSRSSFLNGCGLPRAWQSQSQWRVLETGFGLGLNFLVTWHAWRADLQRCTCLHFISTEAYPVSASALLSAARQRYPALLPLAQQLAAQYAELDLRQDVHRLRFDGGRVLLTLAIGDARQWLRSEGWQADSIYLDGFNPAKNPDIWSADTLKAVARCSVPGHTQLATWCVARSVRDALAQCGFQVERVPGTPPKKHNLRARYAPAWPVRKRPGSDGPPLALPAALRNGPQRHCVVIGSGIAGACMARNMAEHGWHVTVLERGPQPASGASALPAGLFAPHISPDDAPLSRLSRAGVRAMRHAASQLLRHGIDWQDSGVLEHRIGKKLGLPAADRQIGPPSSRPALQEEVQACGLPPEAATAAVLHTLAGWLRPAALVQACLAHPAIRLQTGCAVRQVTRAGAHPSGRWQLEGDNGLLLAQADVVVIATAFDALTLLRTSLAGHCDGLTLPLNAVRGQVAWGHCPADAALPLPARPVNGKGSFVCVPTGGLHDAKRLWISGGTFERAAPTEAPDEAAIIAAMAANRARLAKLMPATGQSLADMLFATPVSTWGGVRCTVPDRTPVYGPVLVNDPTLLVAAGLGARGLTLAWLCAEVLTAQLHAQPLPVAADLARRIGSLRFADAPHSKPHQS</sequence>
<dbReference type="Pfam" id="PF01266">
    <property type="entry name" value="DAO"/>
    <property type="match status" value="1"/>
</dbReference>
<dbReference type="STRING" id="1610491.AAV94_04300"/>
<comment type="similarity">
    <text evidence="10">In the C-terminal section; belongs to the DAO family.</text>
</comment>
<accession>A0A0U1Q1H2</accession>
<dbReference type="GO" id="GO:0005737">
    <property type="term" value="C:cytoplasm"/>
    <property type="evidence" value="ECO:0007669"/>
    <property type="project" value="UniProtKB-SubCell"/>
</dbReference>
<dbReference type="PANTHER" id="PTHR13847">
    <property type="entry name" value="SARCOSINE DEHYDROGENASE-RELATED"/>
    <property type="match status" value="1"/>
</dbReference>
<dbReference type="InterPro" id="IPR008471">
    <property type="entry name" value="MnmC-like_methylTransf"/>
</dbReference>
<keyword evidence="6 10" id="KW-0819">tRNA processing</keyword>
<comment type="catalytic activity">
    <reaction evidence="10">
        <text>5-aminomethyl-2-thiouridine(34) in tRNA + S-adenosyl-L-methionine = 5-methylaminomethyl-2-thiouridine(34) in tRNA + S-adenosyl-L-homocysteine + H(+)</text>
        <dbReference type="Rhea" id="RHEA:19569"/>
        <dbReference type="Rhea" id="RHEA-COMP:10195"/>
        <dbReference type="Rhea" id="RHEA-COMP:10197"/>
        <dbReference type="ChEBI" id="CHEBI:15378"/>
        <dbReference type="ChEBI" id="CHEBI:57856"/>
        <dbReference type="ChEBI" id="CHEBI:59789"/>
        <dbReference type="ChEBI" id="CHEBI:74454"/>
        <dbReference type="ChEBI" id="CHEBI:74455"/>
        <dbReference type="EC" id="2.1.1.61"/>
    </reaction>
</comment>
<keyword evidence="4 10" id="KW-0808">Transferase</keyword>
<evidence type="ECO:0000256" key="4">
    <source>
        <dbReference type="ARBA" id="ARBA00022679"/>
    </source>
</evidence>
<comment type="similarity">
    <text evidence="10">In the N-terminal section; belongs to the methyltransferase superfamily. tRNA (mnm(5)s(2)U34)-methyltransferase family.</text>
</comment>
<dbReference type="AlphaFoldDB" id="A0A0U1Q1H2"/>
<dbReference type="InterPro" id="IPR023032">
    <property type="entry name" value="tRNA_MAMT_biosynth_bifunc_MnmC"/>
</dbReference>
<dbReference type="InterPro" id="IPR036188">
    <property type="entry name" value="FAD/NAD-bd_sf"/>
</dbReference>
<evidence type="ECO:0000256" key="9">
    <source>
        <dbReference type="ARBA" id="ARBA00023268"/>
    </source>
</evidence>
<keyword evidence="1 10" id="KW-0963">Cytoplasm</keyword>
<dbReference type="InterPro" id="IPR047785">
    <property type="entry name" value="tRNA_MNMC2"/>
</dbReference>
<feature type="region of interest" description="FAD-dependent cmnm(5)s(2)U34 oxidoreductase" evidence="10">
    <location>
        <begin position="265"/>
        <end position="660"/>
    </location>
</feature>
<evidence type="ECO:0000256" key="8">
    <source>
        <dbReference type="ARBA" id="ARBA00023002"/>
    </source>
</evidence>
<evidence type="ECO:0000259" key="11">
    <source>
        <dbReference type="Pfam" id="PF01266"/>
    </source>
</evidence>
<comment type="cofactor">
    <cofactor evidence="10">
        <name>FAD</name>
        <dbReference type="ChEBI" id="CHEBI:57692"/>
    </cofactor>
</comment>
<name>A0A0U1Q1H2_9BURK</name>
<keyword evidence="2 10" id="KW-0489">Methyltransferase</keyword>
<dbReference type="Proteomes" id="UP000050580">
    <property type="component" value="Unassembled WGS sequence"/>
</dbReference>
<dbReference type="GO" id="GO:0050660">
    <property type="term" value="F:flavin adenine dinucleotide binding"/>
    <property type="evidence" value="ECO:0007669"/>
    <property type="project" value="UniProtKB-UniRule"/>
</dbReference>
<dbReference type="EC" id="1.5.-.-" evidence="10"/>
<evidence type="ECO:0000256" key="6">
    <source>
        <dbReference type="ARBA" id="ARBA00022694"/>
    </source>
</evidence>
<proteinExistence type="inferred from homology"/>
<dbReference type="EMBL" id="LBNQ01000018">
    <property type="protein sequence ID" value="KKW68591.1"/>
    <property type="molecule type" value="Genomic_DNA"/>
</dbReference>
<dbReference type="OrthoDB" id="9786494at2"/>
<organism evidence="13 14">
    <name type="scientific">Lampropedia cohaerens</name>
    <dbReference type="NCBI Taxonomy" id="1610491"/>
    <lineage>
        <taxon>Bacteria</taxon>
        <taxon>Pseudomonadati</taxon>
        <taxon>Pseudomonadota</taxon>
        <taxon>Betaproteobacteria</taxon>
        <taxon>Burkholderiales</taxon>
        <taxon>Comamonadaceae</taxon>
        <taxon>Lampropedia</taxon>
    </lineage>
</organism>
<dbReference type="GO" id="GO:0004808">
    <property type="term" value="F:tRNA (5-methylaminomethyl-2-thiouridylate)(34)-methyltransferase activity"/>
    <property type="evidence" value="ECO:0007669"/>
    <property type="project" value="UniProtKB-EC"/>
</dbReference>
<evidence type="ECO:0000256" key="7">
    <source>
        <dbReference type="ARBA" id="ARBA00022827"/>
    </source>
</evidence>
<dbReference type="InterPro" id="IPR029063">
    <property type="entry name" value="SAM-dependent_MTases_sf"/>
</dbReference>
<comment type="subcellular location">
    <subcellularLocation>
        <location evidence="10">Cytoplasm</location>
    </subcellularLocation>
</comment>
<dbReference type="Gene3D" id="3.40.50.150">
    <property type="entry name" value="Vaccinia Virus protein VP39"/>
    <property type="match status" value="1"/>
</dbReference>
<dbReference type="Pfam" id="PF05430">
    <property type="entry name" value="Methyltransf_30"/>
    <property type="match status" value="1"/>
</dbReference>
<evidence type="ECO:0000259" key="12">
    <source>
        <dbReference type="Pfam" id="PF05430"/>
    </source>
</evidence>
<dbReference type="Gene3D" id="3.50.50.60">
    <property type="entry name" value="FAD/NAD(P)-binding domain"/>
    <property type="match status" value="1"/>
</dbReference>
<evidence type="ECO:0000256" key="2">
    <source>
        <dbReference type="ARBA" id="ARBA00022603"/>
    </source>
</evidence>
<reference evidence="13 14" key="1">
    <citation type="submission" date="2015-05" db="EMBL/GenBank/DDBJ databases">
        <title>Draft genome sequence of Lampropedia sp. CT6, isolated from the microbial mat of a hot water spring, located at Manikaran, India.</title>
        <authorList>
            <person name="Tripathi C."/>
            <person name="Rani P."/>
            <person name="Mahato N.K."/>
            <person name="Lal R."/>
        </authorList>
    </citation>
    <scope>NUCLEOTIDE SEQUENCE [LARGE SCALE GENOMIC DNA]</scope>
    <source>
        <strain evidence="13 14">CT6</strain>
    </source>
</reference>
<evidence type="ECO:0000313" key="13">
    <source>
        <dbReference type="EMBL" id="KKW68591.1"/>
    </source>
</evidence>
<keyword evidence="5 10" id="KW-0949">S-adenosyl-L-methionine</keyword>
<evidence type="ECO:0000256" key="1">
    <source>
        <dbReference type="ARBA" id="ARBA00022490"/>
    </source>
</evidence>
<dbReference type="PATRIC" id="fig|1610491.3.peg.917"/>
<dbReference type="RefSeq" id="WP_046741102.1">
    <property type="nucleotide sequence ID" value="NZ_LBNQ01000018.1"/>
</dbReference>
<dbReference type="PANTHER" id="PTHR13847:SF283">
    <property type="entry name" value="TRNA 5-METHYLAMINOMETHYL-2-THIOURIDINE BIOSYNTHESIS BIFUNCTIONAL PROTEIN MNMC"/>
    <property type="match status" value="1"/>
</dbReference>
<keyword evidence="14" id="KW-1185">Reference proteome</keyword>
<keyword evidence="7 10" id="KW-0274">FAD</keyword>